<evidence type="ECO:0000313" key="2">
    <source>
        <dbReference type="EMBL" id="CAE8601498.1"/>
    </source>
</evidence>
<dbReference type="InterPro" id="IPR001155">
    <property type="entry name" value="OxRdtase_FMN_N"/>
</dbReference>
<comment type="caution">
    <text evidence="2">The sequence shown here is derived from an EMBL/GenBank/DDBJ whole genome shotgun (WGS) entry which is preliminary data.</text>
</comment>
<feature type="domain" description="NADH:flavin oxidoreductase/NADH oxidase N-terminal" evidence="1">
    <location>
        <begin position="2"/>
        <end position="204"/>
    </location>
</feature>
<dbReference type="InterPro" id="IPR013785">
    <property type="entry name" value="Aldolase_TIM"/>
</dbReference>
<gene>
    <name evidence="2" type="ORF">PGLA1383_LOCUS19791</name>
</gene>
<dbReference type="SUPFAM" id="SSF51395">
    <property type="entry name" value="FMN-linked oxidoreductases"/>
    <property type="match status" value="1"/>
</dbReference>
<proteinExistence type="predicted"/>
<dbReference type="PANTHER" id="PTHR22893">
    <property type="entry name" value="NADH OXIDOREDUCTASE-RELATED"/>
    <property type="match status" value="1"/>
</dbReference>
<organism evidence="2 3">
    <name type="scientific">Polarella glacialis</name>
    <name type="common">Dinoflagellate</name>
    <dbReference type="NCBI Taxonomy" id="89957"/>
    <lineage>
        <taxon>Eukaryota</taxon>
        <taxon>Sar</taxon>
        <taxon>Alveolata</taxon>
        <taxon>Dinophyceae</taxon>
        <taxon>Suessiales</taxon>
        <taxon>Suessiaceae</taxon>
        <taxon>Polarella</taxon>
    </lineage>
</organism>
<dbReference type="OrthoDB" id="72788at2759"/>
<dbReference type="Proteomes" id="UP000654075">
    <property type="component" value="Unassembled WGS sequence"/>
</dbReference>
<reference evidence="2" key="1">
    <citation type="submission" date="2021-02" db="EMBL/GenBank/DDBJ databases">
        <authorList>
            <person name="Dougan E. K."/>
            <person name="Rhodes N."/>
            <person name="Thang M."/>
            <person name="Chan C."/>
        </authorList>
    </citation>
    <scope>NUCLEOTIDE SEQUENCE</scope>
</reference>
<name>A0A813ESH1_POLGL</name>
<dbReference type="InterPro" id="IPR045247">
    <property type="entry name" value="Oye-like"/>
</dbReference>
<dbReference type="GO" id="GO:0010181">
    <property type="term" value="F:FMN binding"/>
    <property type="evidence" value="ECO:0007669"/>
    <property type="project" value="InterPro"/>
</dbReference>
<dbReference type="Pfam" id="PF00724">
    <property type="entry name" value="Oxidored_FMN"/>
    <property type="match status" value="1"/>
</dbReference>
<dbReference type="GO" id="GO:0016491">
    <property type="term" value="F:oxidoreductase activity"/>
    <property type="evidence" value="ECO:0007669"/>
    <property type="project" value="InterPro"/>
</dbReference>
<keyword evidence="3" id="KW-1185">Reference proteome</keyword>
<accession>A0A813ESH1</accession>
<dbReference type="AlphaFoldDB" id="A0A813ESH1"/>
<dbReference type="OMA" id="PRMNTIA"/>
<protein>
    <recommendedName>
        <fullName evidence="1">NADH:flavin oxidoreductase/NADH oxidase N-terminal domain-containing protein</fullName>
    </recommendedName>
</protein>
<dbReference type="Gene3D" id="3.20.20.70">
    <property type="entry name" value="Aldolase class I"/>
    <property type="match status" value="1"/>
</dbReference>
<dbReference type="PANTHER" id="PTHR22893:SF91">
    <property type="entry name" value="NADPH DEHYDROGENASE 2-RELATED"/>
    <property type="match status" value="1"/>
</dbReference>
<evidence type="ECO:0000313" key="3">
    <source>
        <dbReference type="Proteomes" id="UP000654075"/>
    </source>
</evidence>
<feature type="non-terminal residue" evidence="2">
    <location>
        <position position="260"/>
    </location>
</feature>
<sequence>AEIPRLVADYRHAASCARRAGFDGVEVHAAHGYLLDQFLRTGTNRRQDAYGGSPENRCRLLLEVVAAVLEEMGPGRVSVRLSPTQPGAANFFGAEDDNTMGADGLHSTYGLAVRKLAPFPLAYLLLTEPRWAGGKYDNNVEKDPGFNMPVTNSTLYRSAYPGVLMAAGSFTPDSAVEVVQQGTCDLVAFGRFFIANPDLPRRILLGSRLNRYVRDTFYSYEEDGYTDYPDLEGTVGQAGKYDVLDAGALRSAPPPQQARL</sequence>
<evidence type="ECO:0000259" key="1">
    <source>
        <dbReference type="Pfam" id="PF00724"/>
    </source>
</evidence>
<dbReference type="EMBL" id="CAJNNV010013221">
    <property type="protein sequence ID" value="CAE8601498.1"/>
    <property type="molecule type" value="Genomic_DNA"/>
</dbReference>